<feature type="domain" description="Response regulatory" evidence="10">
    <location>
        <begin position="5"/>
        <end position="118"/>
    </location>
</feature>
<evidence type="ECO:0000256" key="2">
    <source>
        <dbReference type="ARBA" id="ARBA00022553"/>
    </source>
</evidence>
<dbReference type="InterPro" id="IPR001789">
    <property type="entry name" value="Sig_transdc_resp-reg_receiver"/>
</dbReference>
<dbReference type="InterPro" id="IPR039420">
    <property type="entry name" value="WalR-like"/>
</dbReference>
<dbReference type="GO" id="GO:0000156">
    <property type="term" value="F:phosphorelay response regulator activity"/>
    <property type="evidence" value="ECO:0007669"/>
    <property type="project" value="TreeGrafter"/>
</dbReference>
<evidence type="ECO:0000259" key="10">
    <source>
        <dbReference type="PROSITE" id="PS50110"/>
    </source>
</evidence>
<dbReference type="Pfam" id="PF00072">
    <property type="entry name" value="Response_reg"/>
    <property type="match status" value="1"/>
</dbReference>
<dbReference type="Gene3D" id="6.10.250.690">
    <property type="match status" value="1"/>
</dbReference>
<evidence type="ECO:0000256" key="5">
    <source>
        <dbReference type="ARBA" id="ARBA00023125"/>
    </source>
</evidence>
<accession>A0AA42DK43</accession>
<dbReference type="GO" id="GO:0005829">
    <property type="term" value="C:cytosol"/>
    <property type="evidence" value="ECO:0007669"/>
    <property type="project" value="TreeGrafter"/>
</dbReference>
<dbReference type="SUPFAM" id="SSF52172">
    <property type="entry name" value="CheY-like"/>
    <property type="match status" value="1"/>
</dbReference>
<evidence type="ECO:0000256" key="3">
    <source>
        <dbReference type="ARBA" id="ARBA00023012"/>
    </source>
</evidence>
<evidence type="ECO:0000256" key="9">
    <source>
        <dbReference type="PROSITE-ProRule" id="PRU01091"/>
    </source>
</evidence>
<dbReference type="PROSITE" id="PS51755">
    <property type="entry name" value="OMPR_PHOB"/>
    <property type="match status" value="1"/>
</dbReference>
<keyword evidence="3" id="KW-0902">Two-component regulatory system</keyword>
<evidence type="ECO:0000256" key="1">
    <source>
        <dbReference type="ARBA" id="ARBA00018672"/>
    </source>
</evidence>
<organism evidence="12 13">
    <name type="scientific">Holtiella tumoricola</name>
    <dbReference type="NCBI Taxonomy" id="3018743"/>
    <lineage>
        <taxon>Bacteria</taxon>
        <taxon>Bacillati</taxon>
        <taxon>Bacillota</taxon>
        <taxon>Clostridia</taxon>
        <taxon>Lachnospirales</taxon>
        <taxon>Cellulosilyticaceae</taxon>
        <taxon>Holtiella</taxon>
    </lineage>
</organism>
<dbReference type="InterPro" id="IPR011006">
    <property type="entry name" value="CheY-like_superfamily"/>
</dbReference>
<feature type="modified residue" description="4-aspartylphosphate" evidence="8">
    <location>
        <position position="54"/>
    </location>
</feature>
<dbReference type="AlphaFoldDB" id="A0AA42DK43"/>
<comment type="function">
    <text evidence="7">May play the central regulatory role in sporulation. It may be an element of the effector pathway responsible for the activation of sporulation genes in response to nutritional stress. Spo0A may act in concert with spo0H (a sigma factor) to control the expression of some genes that are critical to the sporulation process.</text>
</comment>
<dbReference type="CDD" id="cd17574">
    <property type="entry name" value="REC_OmpR"/>
    <property type="match status" value="1"/>
</dbReference>
<dbReference type="Gene3D" id="1.10.10.10">
    <property type="entry name" value="Winged helix-like DNA-binding domain superfamily/Winged helix DNA-binding domain"/>
    <property type="match status" value="1"/>
</dbReference>
<proteinExistence type="predicted"/>
<dbReference type="EMBL" id="JAQIFT010000014">
    <property type="protein sequence ID" value="MDA3730522.1"/>
    <property type="molecule type" value="Genomic_DNA"/>
</dbReference>
<sequence length="232" mass="26461">METARILVVDDEKEIRDLVGIYLRNEGYEIILAGTGLAALKVMKEVEVDLVILDVMMPEVNGIDACMEIRQTSNVPIIMLSAKTEDIDKIMGLSVGADDYLAKPFNPLELIARVKAQLRRATKLNAFSKNKENILEEDELAMDLEAGKVYKNNVEVPLTPTEYGILKLLWVNKGITFKTETIYERVWGQPYFENTNTVMVHIRKLREKIEENPRDPMYVFTVWGVGYKFGID</sequence>
<dbReference type="GO" id="GO:0000976">
    <property type="term" value="F:transcription cis-regulatory region binding"/>
    <property type="evidence" value="ECO:0007669"/>
    <property type="project" value="TreeGrafter"/>
</dbReference>
<dbReference type="GO" id="GO:0032993">
    <property type="term" value="C:protein-DNA complex"/>
    <property type="evidence" value="ECO:0007669"/>
    <property type="project" value="TreeGrafter"/>
</dbReference>
<dbReference type="CDD" id="cd00383">
    <property type="entry name" value="trans_reg_C"/>
    <property type="match status" value="1"/>
</dbReference>
<keyword evidence="4" id="KW-0805">Transcription regulation</keyword>
<feature type="DNA-binding region" description="OmpR/PhoB-type" evidence="9">
    <location>
        <begin position="132"/>
        <end position="231"/>
    </location>
</feature>
<evidence type="ECO:0000313" key="13">
    <source>
        <dbReference type="Proteomes" id="UP001169242"/>
    </source>
</evidence>
<evidence type="ECO:0000313" key="12">
    <source>
        <dbReference type="EMBL" id="MDA3730522.1"/>
    </source>
</evidence>
<dbReference type="Pfam" id="PF00486">
    <property type="entry name" value="Trans_reg_C"/>
    <property type="match status" value="1"/>
</dbReference>
<dbReference type="RefSeq" id="WP_053982438.1">
    <property type="nucleotide sequence ID" value="NZ_JAQIFT010000014.1"/>
</dbReference>
<feature type="domain" description="OmpR/PhoB-type" evidence="11">
    <location>
        <begin position="132"/>
        <end position="231"/>
    </location>
</feature>
<dbReference type="PANTHER" id="PTHR48111">
    <property type="entry name" value="REGULATOR OF RPOS"/>
    <property type="match status" value="1"/>
</dbReference>
<dbReference type="SMART" id="SM00448">
    <property type="entry name" value="REC"/>
    <property type="match status" value="1"/>
</dbReference>
<dbReference type="InterPro" id="IPR036388">
    <property type="entry name" value="WH-like_DNA-bd_sf"/>
</dbReference>
<evidence type="ECO:0000256" key="4">
    <source>
        <dbReference type="ARBA" id="ARBA00023015"/>
    </source>
</evidence>
<gene>
    <name evidence="12" type="ORF">PBV87_03245</name>
</gene>
<evidence type="ECO:0000256" key="7">
    <source>
        <dbReference type="ARBA" id="ARBA00024867"/>
    </source>
</evidence>
<dbReference type="InterPro" id="IPR001867">
    <property type="entry name" value="OmpR/PhoB-type_DNA-bd"/>
</dbReference>
<keyword evidence="5 9" id="KW-0238">DNA-binding</keyword>
<dbReference type="PROSITE" id="PS50110">
    <property type="entry name" value="RESPONSE_REGULATORY"/>
    <property type="match status" value="1"/>
</dbReference>
<dbReference type="Proteomes" id="UP001169242">
    <property type="component" value="Unassembled WGS sequence"/>
</dbReference>
<dbReference type="SMART" id="SM00862">
    <property type="entry name" value="Trans_reg_C"/>
    <property type="match status" value="1"/>
</dbReference>
<reference evidence="12" key="1">
    <citation type="journal article" date="2023" name="Int. J. Syst. Evol. Microbiol.">
        <title>&lt;i&gt;Holtiella tumoricola&lt;/i&gt; gen. nov. sp. nov., isolated from a human clinical sample.</title>
        <authorList>
            <person name="Allen-Vercoe E."/>
            <person name="Daigneault M.C."/>
            <person name="Vancuren S.J."/>
            <person name="Cochrane K."/>
            <person name="O'Neal L.L."/>
            <person name="Sankaranarayanan K."/>
            <person name="Lawson P.A."/>
        </authorList>
    </citation>
    <scope>NUCLEOTIDE SEQUENCE</scope>
    <source>
        <strain evidence="12">CC70A</strain>
    </source>
</reference>
<keyword evidence="6" id="KW-0804">Transcription</keyword>
<dbReference type="GO" id="GO:0006355">
    <property type="term" value="P:regulation of DNA-templated transcription"/>
    <property type="evidence" value="ECO:0007669"/>
    <property type="project" value="InterPro"/>
</dbReference>
<dbReference type="FunFam" id="3.40.50.2300:FF:000001">
    <property type="entry name" value="DNA-binding response regulator PhoB"/>
    <property type="match status" value="1"/>
</dbReference>
<dbReference type="PANTHER" id="PTHR48111:SF2">
    <property type="entry name" value="RESPONSE REGULATOR SAER"/>
    <property type="match status" value="1"/>
</dbReference>
<keyword evidence="13" id="KW-1185">Reference proteome</keyword>
<evidence type="ECO:0000256" key="8">
    <source>
        <dbReference type="PROSITE-ProRule" id="PRU00169"/>
    </source>
</evidence>
<name>A0AA42DK43_9FIRM</name>
<evidence type="ECO:0000256" key="6">
    <source>
        <dbReference type="ARBA" id="ARBA00023163"/>
    </source>
</evidence>
<evidence type="ECO:0000259" key="11">
    <source>
        <dbReference type="PROSITE" id="PS51755"/>
    </source>
</evidence>
<dbReference type="FunFam" id="1.10.10.10:FF:000018">
    <property type="entry name" value="DNA-binding response regulator ResD"/>
    <property type="match status" value="1"/>
</dbReference>
<comment type="caution">
    <text evidence="12">The sequence shown here is derived from an EMBL/GenBank/DDBJ whole genome shotgun (WGS) entry which is preliminary data.</text>
</comment>
<protein>
    <recommendedName>
        <fullName evidence="1">Stage 0 sporulation protein A homolog</fullName>
    </recommendedName>
</protein>
<dbReference type="Gene3D" id="3.40.50.2300">
    <property type="match status" value="1"/>
</dbReference>
<keyword evidence="2 8" id="KW-0597">Phosphoprotein</keyword>